<dbReference type="PANTHER" id="PTHR37928">
    <property type="entry name" value="CFEM DOMAIN PROTEIN (AFU_ORTHOLOGUE AFUA_6G14090)"/>
    <property type="match status" value="1"/>
</dbReference>
<dbReference type="EMBL" id="JASBNA010000030">
    <property type="protein sequence ID" value="KAK7683577.1"/>
    <property type="molecule type" value="Genomic_DNA"/>
</dbReference>
<organism evidence="17 18">
    <name type="scientific">Cerrena zonata</name>
    <dbReference type="NCBI Taxonomy" id="2478898"/>
    <lineage>
        <taxon>Eukaryota</taxon>
        <taxon>Fungi</taxon>
        <taxon>Dikarya</taxon>
        <taxon>Basidiomycota</taxon>
        <taxon>Agaricomycotina</taxon>
        <taxon>Agaricomycetes</taxon>
        <taxon>Polyporales</taxon>
        <taxon>Cerrenaceae</taxon>
        <taxon>Cerrena</taxon>
    </lineage>
</organism>
<dbReference type="AlphaFoldDB" id="A0AAW0G1Z6"/>
<feature type="chain" id="PRO_5043541715" description="CFEM domain-containing protein" evidence="15">
    <location>
        <begin position="20"/>
        <end position="174"/>
    </location>
</feature>
<evidence type="ECO:0000256" key="11">
    <source>
        <dbReference type="ARBA" id="ARBA00023157"/>
    </source>
</evidence>
<evidence type="ECO:0000256" key="2">
    <source>
        <dbReference type="ARBA" id="ARBA00004613"/>
    </source>
</evidence>
<dbReference type="Pfam" id="PF05730">
    <property type="entry name" value="CFEM"/>
    <property type="match status" value="1"/>
</dbReference>
<keyword evidence="5" id="KW-0964">Secreted</keyword>
<feature type="region of interest" description="Disordered" evidence="14">
    <location>
        <begin position="103"/>
        <end position="148"/>
    </location>
</feature>
<dbReference type="PANTHER" id="PTHR37928:SF2">
    <property type="entry name" value="GPI ANCHORED CFEM DOMAIN PROTEIN (AFU_ORTHOLOGUE AFUA_6G10580)"/>
    <property type="match status" value="1"/>
</dbReference>
<dbReference type="InterPro" id="IPR008427">
    <property type="entry name" value="Extracellular_membr_CFEM_dom"/>
</dbReference>
<comment type="caution">
    <text evidence="17">The sequence shown here is derived from an EMBL/GenBank/DDBJ whole genome shotgun (WGS) entry which is preliminary data.</text>
</comment>
<evidence type="ECO:0000313" key="18">
    <source>
        <dbReference type="Proteomes" id="UP001385951"/>
    </source>
</evidence>
<keyword evidence="13" id="KW-0449">Lipoprotein</keyword>
<gene>
    <name evidence="17" type="ORF">QCA50_013415</name>
</gene>
<evidence type="ECO:0000256" key="12">
    <source>
        <dbReference type="ARBA" id="ARBA00023180"/>
    </source>
</evidence>
<dbReference type="Proteomes" id="UP001385951">
    <property type="component" value="Unassembled WGS sequence"/>
</dbReference>
<evidence type="ECO:0000259" key="16">
    <source>
        <dbReference type="PROSITE" id="PS52012"/>
    </source>
</evidence>
<dbReference type="GO" id="GO:0046872">
    <property type="term" value="F:metal ion binding"/>
    <property type="evidence" value="ECO:0007669"/>
    <property type="project" value="UniProtKB-KW"/>
</dbReference>
<dbReference type="SMART" id="SM00747">
    <property type="entry name" value="CFEM"/>
    <property type="match status" value="1"/>
</dbReference>
<keyword evidence="12" id="KW-0325">Glycoprotein</keyword>
<evidence type="ECO:0000256" key="4">
    <source>
        <dbReference type="ARBA" id="ARBA00022475"/>
    </source>
</evidence>
<evidence type="ECO:0000256" key="10">
    <source>
        <dbReference type="ARBA" id="ARBA00023136"/>
    </source>
</evidence>
<keyword evidence="4" id="KW-1003">Cell membrane</keyword>
<keyword evidence="8 15" id="KW-0732">Signal</keyword>
<keyword evidence="7" id="KW-0479">Metal-binding</keyword>
<evidence type="ECO:0000256" key="7">
    <source>
        <dbReference type="ARBA" id="ARBA00022723"/>
    </source>
</evidence>
<dbReference type="GO" id="GO:0005576">
    <property type="term" value="C:extracellular region"/>
    <property type="evidence" value="ECO:0007669"/>
    <property type="project" value="UniProtKB-SubCell"/>
</dbReference>
<dbReference type="PROSITE" id="PS52012">
    <property type="entry name" value="CFEM"/>
    <property type="match status" value="1"/>
</dbReference>
<proteinExistence type="inferred from homology"/>
<feature type="signal peptide" evidence="15">
    <location>
        <begin position="1"/>
        <end position="19"/>
    </location>
</feature>
<name>A0AAW0G1Z6_9APHY</name>
<dbReference type="InterPro" id="IPR051735">
    <property type="entry name" value="CFEM_domain"/>
</dbReference>
<evidence type="ECO:0000256" key="6">
    <source>
        <dbReference type="ARBA" id="ARBA00022617"/>
    </source>
</evidence>
<evidence type="ECO:0000256" key="9">
    <source>
        <dbReference type="ARBA" id="ARBA00023004"/>
    </source>
</evidence>
<keyword evidence="10" id="KW-0472">Membrane</keyword>
<evidence type="ECO:0000256" key="5">
    <source>
        <dbReference type="ARBA" id="ARBA00022525"/>
    </source>
</evidence>
<reference evidence="17 18" key="1">
    <citation type="submission" date="2022-09" db="EMBL/GenBank/DDBJ databases">
        <authorList>
            <person name="Palmer J.M."/>
        </authorList>
    </citation>
    <scope>NUCLEOTIDE SEQUENCE [LARGE SCALE GENOMIC DNA]</scope>
    <source>
        <strain evidence="17 18">DSM 7382</strain>
    </source>
</reference>
<evidence type="ECO:0000256" key="3">
    <source>
        <dbReference type="ARBA" id="ARBA00010031"/>
    </source>
</evidence>
<protein>
    <recommendedName>
        <fullName evidence="16">CFEM domain-containing protein</fullName>
    </recommendedName>
</protein>
<evidence type="ECO:0000256" key="13">
    <source>
        <dbReference type="ARBA" id="ARBA00023288"/>
    </source>
</evidence>
<evidence type="ECO:0000256" key="1">
    <source>
        <dbReference type="ARBA" id="ARBA00004609"/>
    </source>
</evidence>
<keyword evidence="11" id="KW-1015">Disulfide bond</keyword>
<evidence type="ECO:0000256" key="15">
    <source>
        <dbReference type="SAM" id="SignalP"/>
    </source>
</evidence>
<keyword evidence="18" id="KW-1185">Reference proteome</keyword>
<sequence length="174" mass="16762">MRASSIIAVLSAFVAASSAASLFPRQYPDCANPCIMNAQTGSCQSDDLNCLCNSSDFISSTTSCIISSCSADDAQKAEAVARQFCATVGVTLTSTPAGATSSASASASSAPASASQTPSASASSTAPSASSTAPSGTASDAPQTTGSGNNNGAASYGLNTLLALAAVGAVALNL</sequence>
<dbReference type="GO" id="GO:0005886">
    <property type="term" value="C:plasma membrane"/>
    <property type="evidence" value="ECO:0007669"/>
    <property type="project" value="UniProtKB-SubCell"/>
</dbReference>
<comment type="subcellular location">
    <subcellularLocation>
        <location evidence="1">Cell membrane</location>
        <topology evidence="1">Lipid-anchor</topology>
        <topology evidence="1">GPI-anchor</topology>
    </subcellularLocation>
    <subcellularLocation>
        <location evidence="2">Secreted</location>
    </subcellularLocation>
</comment>
<keyword evidence="6" id="KW-0349">Heme</keyword>
<evidence type="ECO:0000313" key="17">
    <source>
        <dbReference type="EMBL" id="KAK7683577.1"/>
    </source>
</evidence>
<keyword evidence="9" id="KW-0408">Iron</keyword>
<feature type="domain" description="CFEM" evidence="16">
    <location>
        <begin position="2"/>
        <end position="110"/>
    </location>
</feature>
<accession>A0AAW0G1Z6</accession>
<comment type="similarity">
    <text evidence="3">Belongs to the RBT5 family.</text>
</comment>
<evidence type="ECO:0000256" key="8">
    <source>
        <dbReference type="ARBA" id="ARBA00022729"/>
    </source>
</evidence>
<evidence type="ECO:0000256" key="14">
    <source>
        <dbReference type="SAM" id="MobiDB-lite"/>
    </source>
</evidence>